<evidence type="ECO:0000313" key="3">
    <source>
        <dbReference type="EMBL" id="MDN3706153.1"/>
    </source>
</evidence>
<dbReference type="CDD" id="cd20745">
    <property type="entry name" value="FIX_RhsA_AHH_HNH-like"/>
    <property type="match status" value="1"/>
</dbReference>
<dbReference type="Proteomes" id="UP001242368">
    <property type="component" value="Unassembled WGS sequence"/>
</dbReference>
<feature type="chain" id="PRO_5046744454" evidence="1">
    <location>
        <begin position="23"/>
        <end position="1210"/>
    </location>
</feature>
<feature type="domain" description="DUF6443" evidence="2">
    <location>
        <begin position="33"/>
        <end position="182"/>
    </location>
</feature>
<evidence type="ECO:0000313" key="4">
    <source>
        <dbReference type="Proteomes" id="UP001242368"/>
    </source>
</evidence>
<dbReference type="Gene3D" id="2.180.10.10">
    <property type="entry name" value="RHS repeat-associated core"/>
    <property type="match status" value="1"/>
</dbReference>
<proteinExistence type="predicted"/>
<reference evidence="4" key="1">
    <citation type="journal article" date="2019" name="Int. J. Syst. Evol. Microbiol.">
        <title>The Global Catalogue of Microorganisms (GCM) 10K type strain sequencing project: providing services to taxonomists for standard genome sequencing and annotation.</title>
        <authorList>
            <consortium name="The Broad Institute Genomics Platform"/>
            <consortium name="The Broad Institute Genome Sequencing Center for Infectious Disease"/>
            <person name="Wu L."/>
            <person name="Ma J."/>
        </authorList>
    </citation>
    <scope>NUCLEOTIDE SEQUENCE [LARGE SCALE GENOMIC DNA]</scope>
    <source>
        <strain evidence="4">CECT 7184</strain>
    </source>
</reference>
<name>A0ABT8CNW6_9FLAO</name>
<keyword evidence="4" id="KW-1185">Reference proteome</keyword>
<organism evidence="3 4">
    <name type="scientific">Paenimyroides ceti</name>
    <dbReference type="NCBI Taxonomy" id="395087"/>
    <lineage>
        <taxon>Bacteria</taxon>
        <taxon>Pseudomonadati</taxon>
        <taxon>Bacteroidota</taxon>
        <taxon>Flavobacteriia</taxon>
        <taxon>Flavobacteriales</taxon>
        <taxon>Flavobacteriaceae</taxon>
        <taxon>Paenimyroides</taxon>
    </lineage>
</organism>
<dbReference type="InterPro" id="IPR022385">
    <property type="entry name" value="Rhs_assc_core"/>
</dbReference>
<dbReference type="Pfam" id="PF20041">
    <property type="entry name" value="DUF6443"/>
    <property type="match status" value="1"/>
</dbReference>
<accession>A0ABT8CNW6</accession>
<evidence type="ECO:0000259" key="2">
    <source>
        <dbReference type="Pfam" id="PF20041"/>
    </source>
</evidence>
<dbReference type="RefSeq" id="WP_290362285.1">
    <property type="nucleotide sequence ID" value="NZ_JAUFQU010000001.1"/>
</dbReference>
<sequence length="1210" mass="138798">MQQLKTLIYSLLLLSGLGNLYAQSENQNYVKETIYRRPADINGIYVLNSNQHYITTTYTDGLGRPIQRIQEGMSPDESKKIVTHIEYEKNIGQTRQYLPFTETGKIEIGTVELPFTLYNSDYVEDAKQKTHTFYSSQKYEYTPNPYSENRLERAPAQRVLESSAPGRDWHMELGEHTIKYSYDFNHRDKEAVYKLEMDTYWDEDYGLYRNKIGIRDTYAHNSLHKTIIKNENWKPEDGPDNTTEEFKRVDGKVVLKRIYNRQDPHDTYYLYDRFGNLVYVLSPEGESLLNQEKIDLLGYQYLYDHKNRLAAKKLPGKEWEYIVYDRADRIVMTGPVHNPFGEEESGWLVSKYDIFNRVVYTGFHIAKISFESRKDLQDIINSQDPINEHKTTSGSIDNQTVWYSNDLYPNDLRLLTVNYYDDYAFPDAPTQFPIVQGTATQTAVKGLATGSWTRILQSSNDYAADRSYTLYDVRYRPLRVVTQNYLGGFTQNDHTYSFTGQVLSTITTHQRTASAEPLTIADTYTYDNRDRLLSHSQSVNGAAAQRIAENSYDELGALSVKKVGGLLSASTPLQHVTHTYNIRGWLKQINPSYLHFADEGSNTLFGYELNYNTSEYMIGAPYQYNGNINSVRWRTATDNQTRGTEFRYDKLNRLGESTMLRYNYNESPRAGYFEPIDAYGERLSYDKNGNIQRLLRTGQEVNGQTLDLDDLRYRYHGNQLTEVTDQTNNPDGFHDGHTDGRDYEYDHLGNMIIDRNKDIRHIRYNHLNLPLEINIKDHGIRYLYDANGTKVAKIIKTDEGEKTTDYLGGFQYYENELQFFPTEEGYVYPKDKKEYLYVFQYKDHLGNVRLSYQDINGDGSIQPTEILEENNYYPFGLKQEGYNDLSSPHPFYKYTYVGQEFQDDWGLNMTAMDFRQYDQALGRFYGMDVLAEASVYSTPYHYGYNNPVYWSDSSGLLSDSFIGSIWNNSPDKSRTYWENMGGYFVSNHVNAFGNSIATLYDGTIGETLPMMYVDATKGGGGALNYSSEGGFDIGKRIQDHTYRYGKSYQGYRDGLRSAQWDRFQGGLDYAGAIPVLGEPIDMINAAISALRGNYGAAALSLAAMIPVGGNVITGGKYLNKFSTAYRETSGVVKYAAESIPNSAYTYTAKNGKPISKHFYNDQGKMIFEINYKPHNMGGVHGHNLSIPGSISSGHLSQNHIPFMLIPKKFL</sequence>
<evidence type="ECO:0000256" key="1">
    <source>
        <dbReference type="SAM" id="SignalP"/>
    </source>
</evidence>
<protein>
    <submittedName>
        <fullName evidence="3">DUF6443 domain-containing protein</fullName>
    </submittedName>
</protein>
<keyword evidence="1" id="KW-0732">Signal</keyword>
<comment type="caution">
    <text evidence="3">The sequence shown here is derived from an EMBL/GenBank/DDBJ whole genome shotgun (WGS) entry which is preliminary data.</text>
</comment>
<dbReference type="EMBL" id="JAUFQU010000001">
    <property type="protein sequence ID" value="MDN3706153.1"/>
    <property type="molecule type" value="Genomic_DNA"/>
</dbReference>
<dbReference type="InterPro" id="IPR045619">
    <property type="entry name" value="DUF6443"/>
</dbReference>
<gene>
    <name evidence="3" type="ORF">QW060_03330</name>
</gene>
<feature type="signal peptide" evidence="1">
    <location>
        <begin position="1"/>
        <end position="22"/>
    </location>
</feature>
<dbReference type="NCBIfam" id="TIGR03696">
    <property type="entry name" value="Rhs_assc_core"/>
    <property type="match status" value="1"/>
</dbReference>